<dbReference type="AlphaFoldDB" id="A0A7L9WJZ5"/>
<dbReference type="KEGG" id="pshq:F3W81_03000"/>
<evidence type="ECO:0000313" key="2">
    <source>
        <dbReference type="Proteomes" id="UP000594118"/>
    </source>
</evidence>
<organism evidence="1 2">
    <name type="scientific">Pseudooceanicola spongiae</name>
    <dbReference type="NCBI Taxonomy" id="2613965"/>
    <lineage>
        <taxon>Bacteria</taxon>
        <taxon>Pseudomonadati</taxon>
        <taxon>Pseudomonadota</taxon>
        <taxon>Alphaproteobacteria</taxon>
        <taxon>Rhodobacterales</taxon>
        <taxon>Paracoccaceae</taxon>
        <taxon>Pseudooceanicola</taxon>
    </lineage>
</organism>
<name>A0A7L9WJZ5_9RHOB</name>
<gene>
    <name evidence="1" type="ORF">F3W81_03000</name>
</gene>
<accession>A0A7L9WJZ5</accession>
<dbReference type="RefSeq" id="WP_193082193.1">
    <property type="nucleotide sequence ID" value="NZ_CP045201.1"/>
</dbReference>
<dbReference type="EMBL" id="CP045201">
    <property type="protein sequence ID" value="QOL79878.1"/>
    <property type="molecule type" value="Genomic_DNA"/>
</dbReference>
<dbReference type="Proteomes" id="UP000594118">
    <property type="component" value="Chromosome"/>
</dbReference>
<evidence type="ECO:0000313" key="1">
    <source>
        <dbReference type="EMBL" id="QOL79878.1"/>
    </source>
</evidence>
<sequence length="83" mass="8663">MELIVGNTRLSPVDMQLTEEGVVAEVSGAELASVLNATHGGRISVELFGEGMPARPMSVAEIRMHGASSTVTLHYAGEAVVLN</sequence>
<reference evidence="1 2" key="1">
    <citation type="submission" date="2019-10" db="EMBL/GenBank/DDBJ databases">
        <title>Pseudopuniceibacterium sp. HQ09 islated from Antarctica.</title>
        <authorList>
            <person name="Liao L."/>
            <person name="Su S."/>
            <person name="Chen B."/>
            <person name="Yu Y."/>
        </authorList>
    </citation>
    <scope>NUCLEOTIDE SEQUENCE [LARGE SCALE GENOMIC DNA]</scope>
    <source>
        <strain evidence="1 2">HQ09</strain>
    </source>
</reference>
<protein>
    <submittedName>
        <fullName evidence="1">Uncharacterized protein</fullName>
    </submittedName>
</protein>
<keyword evidence="2" id="KW-1185">Reference proteome</keyword>
<proteinExistence type="predicted"/>